<comment type="catalytic activity">
    <reaction evidence="9 18">
        <text>[ThiI sulfur-carrier protein]-S-sulfanyl-L-cysteine + a uridine in tRNA + 2 reduced [2Fe-2S]-[ferredoxin] + ATP + H(+) = [ThiI sulfur-carrier protein]-L-cysteine + a 4-thiouridine in tRNA + 2 oxidized [2Fe-2S]-[ferredoxin] + AMP + diphosphate</text>
        <dbReference type="Rhea" id="RHEA:24176"/>
        <dbReference type="Rhea" id="RHEA-COMP:10000"/>
        <dbReference type="Rhea" id="RHEA-COMP:10001"/>
        <dbReference type="Rhea" id="RHEA-COMP:13337"/>
        <dbReference type="Rhea" id="RHEA-COMP:13338"/>
        <dbReference type="Rhea" id="RHEA-COMP:13339"/>
        <dbReference type="Rhea" id="RHEA-COMP:13340"/>
        <dbReference type="ChEBI" id="CHEBI:15378"/>
        <dbReference type="ChEBI" id="CHEBI:29950"/>
        <dbReference type="ChEBI" id="CHEBI:30616"/>
        <dbReference type="ChEBI" id="CHEBI:33019"/>
        <dbReference type="ChEBI" id="CHEBI:33737"/>
        <dbReference type="ChEBI" id="CHEBI:33738"/>
        <dbReference type="ChEBI" id="CHEBI:61963"/>
        <dbReference type="ChEBI" id="CHEBI:65315"/>
        <dbReference type="ChEBI" id="CHEBI:136798"/>
        <dbReference type="ChEBI" id="CHEBI:456215"/>
        <dbReference type="EC" id="2.8.1.4"/>
    </reaction>
</comment>
<proteinExistence type="inferred from homology"/>
<evidence type="ECO:0000256" key="4">
    <source>
        <dbReference type="ARBA" id="ARBA00022679"/>
    </source>
</evidence>
<dbReference type="NCBIfam" id="TIGR00342">
    <property type="entry name" value="tRNA uracil 4-sulfurtransferase ThiI"/>
    <property type="match status" value="1"/>
</dbReference>
<evidence type="ECO:0000259" key="19">
    <source>
        <dbReference type="PROSITE" id="PS51165"/>
    </source>
</evidence>
<keyword evidence="7 18" id="KW-0694">RNA-binding</keyword>
<dbReference type="InterPro" id="IPR004114">
    <property type="entry name" value="THUMP_dom"/>
</dbReference>
<evidence type="ECO:0000256" key="6">
    <source>
        <dbReference type="ARBA" id="ARBA00022840"/>
    </source>
</evidence>
<organism evidence="20 21">
    <name type="scientific">Thermoflexus hugenholtzii JAD2</name>
    <dbReference type="NCBI Taxonomy" id="877466"/>
    <lineage>
        <taxon>Bacteria</taxon>
        <taxon>Bacillati</taxon>
        <taxon>Chloroflexota</taxon>
        <taxon>Thermoflexia</taxon>
        <taxon>Thermoflexales</taxon>
        <taxon>Thermoflexaceae</taxon>
        <taxon>Thermoflexus</taxon>
    </lineage>
</organism>
<dbReference type="SMART" id="SM00981">
    <property type="entry name" value="THUMP"/>
    <property type="match status" value="1"/>
</dbReference>
<dbReference type="Gene3D" id="3.40.50.620">
    <property type="entry name" value="HUPs"/>
    <property type="match status" value="1"/>
</dbReference>
<feature type="domain" description="THUMP" evidence="19">
    <location>
        <begin position="61"/>
        <end position="163"/>
    </location>
</feature>
<dbReference type="CDD" id="cd01712">
    <property type="entry name" value="PPase_ThiI"/>
    <property type="match status" value="1"/>
</dbReference>
<dbReference type="GO" id="GO:0004810">
    <property type="term" value="F:CCA tRNA nucleotidyltransferase activity"/>
    <property type="evidence" value="ECO:0007669"/>
    <property type="project" value="InterPro"/>
</dbReference>
<feature type="binding site" evidence="18">
    <location>
        <position position="286"/>
    </location>
    <ligand>
        <name>ATP</name>
        <dbReference type="ChEBI" id="CHEBI:30616"/>
    </ligand>
</feature>
<dbReference type="InParanoid" id="A0A212R6A6"/>
<dbReference type="InterPro" id="IPR050102">
    <property type="entry name" value="tRNA_sulfurtransferase_ThiI"/>
</dbReference>
<keyword evidence="6 18" id="KW-0067">ATP-binding</keyword>
<evidence type="ECO:0000256" key="8">
    <source>
        <dbReference type="ARBA" id="ARBA00022977"/>
    </source>
</evidence>
<dbReference type="RefSeq" id="WP_088571534.1">
    <property type="nucleotide sequence ID" value="NZ_FYEK01000032.1"/>
</dbReference>
<evidence type="ECO:0000256" key="14">
    <source>
        <dbReference type="ARBA" id="ARBA00071867"/>
    </source>
</evidence>
<dbReference type="InterPro" id="IPR014729">
    <property type="entry name" value="Rossmann-like_a/b/a_fold"/>
</dbReference>
<dbReference type="GO" id="GO:0005829">
    <property type="term" value="C:cytosol"/>
    <property type="evidence" value="ECO:0007669"/>
    <property type="project" value="TreeGrafter"/>
</dbReference>
<dbReference type="PANTHER" id="PTHR43209:SF1">
    <property type="entry name" value="TRNA SULFURTRANSFERASE"/>
    <property type="match status" value="1"/>
</dbReference>
<feature type="binding site" evidence="18">
    <location>
        <begin position="181"/>
        <end position="182"/>
    </location>
    <ligand>
        <name>ATP</name>
        <dbReference type="ChEBI" id="CHEBI:30616"/>
    </ligand>
</feature>
<dbReference type="InterPro" id="IPR049961">
    <property type="entry name" value="ThiI_N"/>
</dbReference>
<evidence type="ECO:0000256" key="10">
    <source>
        <dbReference type="ARBA" id="ARBA00052330"/>
    </source>
</evidence>
<dbReference type="FunFam" id="3.40.50.620:FF:000053">
    <property type="entry name" value="Probable tRNA sulfurtransferase"/>
    <property type="match status" value="1"/>
</dbReference>
<keyword evidence="5 18" id="KW-0547">Nucleotide-binding</keyword>
<dbReference type="InterPro" id="IPR020536">
    <property type="entry name" value="ThiI_AANH"/>
</dbReference>
<evidence type="ECO:0000256" key="17">
    <source>
        <dbReference type="ARBA" id="ARBA00080570"/>
    </source>
</evidence>
<dbReference type="OrthoDB" id="9773948at2"/>
<evidence type="ECO:0000256" key="9">
    <source>
        <dbReference type="ARBA" id="ARBA00050570"/>
    </source>
</evidence>
<gene>
    <name evidence="18" type="primary">thiI</name>
    <name evidence="20" type="ORF">SAMN02746019_00013550</name>
</gene>
<keyword evidence="8 18" id="KW-0784">Thiamine biosynthesis</keyword>
<dbReference type="HAMAP" id="MF_00021">
    <property type="entry name" value="ThiI"/>
    <property type="match status" value="1"/>
</dbReference>
<dbReference type="GO" id="GO:0005524">
    <property type="term" value="F:ATP binding"/>
    <property type="evidence" value="ECO:0007669"/>
    <property type="project" value="UniProtKB-UniRule"/>
</dbReference>
<keyword evidence="3 18" id="KW-0820">tRNA-binding</keyword>
<feature type="binding site" evidence="18">
    <location>
        <position position="264"/>
    </location>
    <ligand>
        <name>ATP</name>
        <dbReference type="ChEBI" id="CHEBI:30616"/>
    </ligand>
</feature>
<dbReference type="EMBL" id="FYEK01000032">
    <property type="protein sequence ID" value="SNB67589.1"/>
    <property type="molecule type" value="Genomic_DNA"/>
</dbReference>
<dbReference type="GO" id="GO:0002937">
    <property type="term" value="P:tRNA 4-thiouridine biosynthesis"/>
    <property type="evidence" value="ECO:0007669"/>
    <property type="project" value="TreeGrafter"/>
</dbReference>
<dbReference type="GO" id="GO:0052837">
    <property type="term" value="P:thiazole biosynthetic process"/>
    <property type="evidence" value="ECO:0007669"/>
    <property type="project" value="TreeGrafter"/>
</dbReference>
<evidence type="ECO:0000256" key="1">
    <source>
        <dbReference type="ARBA" id="ARBA00004496"/>
    </source>
</evidence>
<dbReference type="SUPFAM" id="SSF143437">
    <property type="entry name" value="THUMP domain-like"/>
    <property type="match status" value="1"/>
</dbReference>
<dbReference type="Pfam" id="PF22025">
    <property type="entry name" value="ThiI_fer"/>
    <property type="match status" value="1"/>
</dbReference>
<dbReference type="PANTHER" id="PTHR43209">
    <property type="entry name" value="TRNA SULFURTRANSFERASE"/>
    <property type="match status" value="1"/>
</dbReference>
<evidence type="ECO:0000256" key="2">
    <source>
        <dbReference type="ARBA" id="ARBA00022490"/>
    </source>
</evidence>
<feature type="binding site" evidence="18">
    <location>
        <position position="295"/>
    </location>
    <ligand>
        <name>ATP</name>
        <dbReference type="ChEBI" id="CHEBI:30616"/>
    </ligand>
</feature>
<dbReference type="UniPathway" id="UPA00060"/>
<evidence type="ECO:0000256" key="16">
    <source>
        <dbReference type="ARBA" id="ARBA00077849"/>
    </source>
</evidence>
<reference evidence="21" key="1">
    <citation type="submission" date="2017-06" db="EMBL/GenBank/DDBJ databases">
        <authorList>
            <person name="Varghese N."/>
            <person name="Submissions S."/>
        </authorList>
    </citation>
    <scope>NUCLEOTIDE SEQUENCE [LARGE SCALE GENOMIC DNA]</scope>
    <source>
        <strain evidence="21">JAD2</strain>
    </source>
</reference>
<comment type="similarity">
    <text evidence="12 18">Belongs to the ThiI family.</text>
</comment>
<dbReference type="EC" id="2.8.1.4" evidence="13 18"/>
<protein>
    <recommendedName>
        <fullName evidence="14 18">Probable tRNA sulfurtransferase</fullName>
        <ecNumber evidence="13 18">2.8.1.4</ecNumber>
    </recommendedName>
    <alternativeName>
        <fullName evidence="15 18">Sulfur carrier protein ThiS sulfurtransferase</fullName>
    </alternativeName>
    <alternativeName>
        <fullName evidence="16 18">Thiamine biosynthesis protein ThiI</fullName>
    </alternativeName>
    <alternativeName>
        <fullName evidence="17 18">tRNA 4-thiouridine synthase</fullName>
    </alternativeName>
</protein>
<evidence type="ECO:0000256" key="15">
    <source>
        <dbReference type="ARBA" id="ARBA00075337"/>
    </source>
</evidence>
<dbReference type="Proteomes" id="UP000197025">
    <property type="component" value="Unassembled WGS sequence"/>
</dbReference>
<dbReference type="GO" id="GO:0140741">
    <property type="term" value="F:tRNA-uracil-4 sulfurtransferase activity"/>
    <property type="evidence" value="ECO:0007669"/>
    <property type="project" value="UniProtKB-EC"/>
</dbReference>
<dbReference type="InterPro" id="IPR003720">
    <property type="entry name" value="tRNA_STrfase"/>
</dbReference>
<name>A0A212R6A6_9CHLR</name>
<dbReference type="InterPro" id="IPR049962">
    <property type="entry name" value="THUMP_ThiI"/>
</dbReference>
<sequence length="402" mass="44470">MESRYAVVHYAEIGLKGRNRGFFEQTLARRIEERLRDVGPALVERLPGRFLVRLPRPIPEALWAERLRTVFGIAYFAPAIPAAKDLHVLTEIVLRHLPSEPVPSFCIRASRADKSFPFTSQEIERHIGAEVQRRTGWRVNLEEPAWVAYIEIATNTALVYFARHRGPGGLPVGVSGKVGLLLSGGIDSPVAGYLMLKRGCEVIPIHFHSGPFGDWVASEAKAAALVRQLQPYGMNPWLYIVPIGEPQRAIVLAAPAPYRLILYRRLMVRVAEALTRREGGRALVTGDSLGQVASQTLESLSVIEDAATMPILRPLIGMDKVEIIERARAIGTYELSIMPGEDCCQFLMPPRVITRPALETVREIEARVRMEELVAQALEQAMRVPASRAAPAPVPDPKGLAP</sequence>
<evidence type="ECO:0000256" key="3">
    <source>
        <dbReference type="ARBA" id="ARBA00022555"/>
    </source>
</evidence>
<feature type="binding site" evidence="18">
    <location>
        <begin position="206"/>
        <end position="207"/>
    </location>
    <ligand>
        <name>ATP</name>
        <dbReference type="ChEBI" id="CHEBI:30616"/>
    </ligand>
</feature>
<evidence type="ECO:0000256" key="18">
    <source>
        <dbReference type="HAMAP-Rule" id="MF_00021"/>
    </source>
</evidence>
<dbReference type="Pfam" id="PF02926">
    <property type="entry name" value="THUMP"/>
    <property type="match status" value="1"/>
</dbReference>
<evidence type="ECO:0000313" key="20">
    <source>
        <dbReference type="EMBL" id="SNB67589.1"/>
    </source>
</evidence>
<dbReference type="Gene3D" id="3.30.2130.30">
    <property type="match status" value="1"/>
</dbReference>
<dbReference type="AlphaFoldDB" id="A0A212R6A6"/>
<comment type="function">
    <text evidence="11 18">Catalyzes the ATP-dependent transfer of a sulfur to tRNA to produce 4-thiouridine in position 8 of tRNAs, which functions as a near-UV photosensor. Also catalyzes the transfer of sulfur to the sulfur carrier protein ThiS, forming ThiS-thiocarboxylate. This is a step in the synthesis of thiazole, in the thiamine biosynthesis pathway. The sulfur is donated as persulfide by IscS.</text>
</comment>
<evidence type="ECO:0000256" key="5">
    <source>
        <dbReference type="ARBA" id="ARBA00022741"/>
    </source>
</evidence>
<dbReference type="FunCoup" id="A0A212R6A6">
    <property type="interactions" value="104"/>
</dbReference>
<evidence type="ECO:0000256" key="12">
    <source>
        <dbReference type="ARBA" id="ARBA00061472"/>
    </source>
</evidence>
<dbReference type="SUPFAM" id="SSF52402">
    <property type="entry name" value="Adenine nucleotide alpha hydrolases-like"/>
    <property type="match status" value="1"/>
</dbReference>
<keyword evidence="21" id="KW-1185">Reference proteome</keyword>
<evidence type="ECO:0000256" key="7">
    <source>
        <dbReference type="ARBA" id="ARBA00022884"/>
    </source>
</evidence>
<keyword evidence="2 18" id="KW-0963">Cytoplasm</keyword>
<dbReference type="GO" id="GO:0000049">
    <property type="term" value="F:tRNA binding"/>
    <property type="evidence" value="ECO:0007669"/>
    <property type="project" value="UniProtKB-UniRule"/>
</dbReference>
<dbReference type="CDD" id="cd11716">
    <property type="entry name" value="THUMP_ThiI"/>
    <property type="match status" value="1"/>
</dbReference>
<accession>A0A212R6A6</accession>
<dbReference type="PROSITE" id="PS51165">
    <property type="entry name" value="THUMP"/>
    <property type="match status" value="1"/>
</dbReference>
<comment type="catalytic activity">
    <reaction evidence="10 18">
        <text>[ThiS sulfur-carrier protein]-C-terminal Gly-Gly-AMP + S-sulfanyl-L-cysteinyl-[cysteine desulfurase] + AH2 = [ThiS sulfur-carrier protein]-C-terminal-Gly-aminoethanethioate + L-cysteinyl-[cysteine desulfurase] + A + AMP + 2 H(+)</text>
        <dbReference type="Rhea" id="RHEA:43340"/>
        <dbReference type="Rhea" id="RHEA-COMP:12157"/>
        <dbReference type="Rhea" id="RHEA-COMP:12158"/>
        <dbReference type="Rhea" id="RHEA-COMP:12910"/>
        <dbReference type="Rhea" id="RHEA-COMP:19908"/>
        <dbReference type="ChEBI" id="CHEBI:13193"/>
        <dbReference type="ChEBI" id="CHEBI:15378"/>
        <dbReference type="ChEBI" id="CHEBI:17499"/>
        <dbReference type="ChEBI" id="CHEBI:29950"/>
        <dbReference type="ChEBI" id="CHEBI:61963"/>
        <dbReference type="ChEBI" id="CHEBI:90618"/>
        <dbReference type="ChEBI" id="CHEBI:232372"/>
        <dbReference type="ChEBI" id="CHEBI:456215"/>
    </reaction>
</comment>
<comment type="pathway">
    <text evidence="18">Cofactor biosynthesis; thiamine diphosphate biosynthesis.</text>
</comment>
<dbReference type="GO" id="GO:0009228">
    <property type="term" value="P:thiamine biosynthetic process"/>
    <property type="evidence" value="ECO:0007669"/>
    <property type="project" value="UniProtKB-KW"/>
</dbReference>
<evidence type="ECO:0000313" key="21">
    <source>
        <dbReference type="Proteomes" id="UP000197025"/>
    </source>
</evidence>
<comment type="subcellular location">
    <subcellularLocation>
        <location evidence="1 18">Cytoplasm</location>
    </subcellularLocation>
</comment>
<dbReference type="InterPro" id="IPR054173">
    <property type="entry name" value="ThiI_fer"/>
</dbReference>
<evidence type="ECO:0000256" key="11">
    <source>
        <dbReference type="ARBA" id="ARBA00058382"/>
    </source>
</evidence>
<keyword evidence="4 18" id="KW-0808">Transferase</keyword>
<evidence type="ECO:0000256" key="13">
    <source>
        <dbReference type="ARBA" id="ARBA00066827"/>
    </source>
</evidence>
<dbReference type="GO" id="GO:0009229">
    <property type="term" value="P:thiamine diphosphate biosynthetic process"/>
    <property type="evidence" value="ECO:0007669"/>
    <property type="project" value="UniProtKB-UniRule"/>
</dbReference>
<dbReference type="Pfam" id="PF02568">
    <property type="entry name" value="ThiI"/>
    <property type="match status" value="1"/>
</dbReference>